<name>A0A845VA29_9GAMM</name>
<comment type="caution">
    <text evidence="1">The sequence shown here is derived from an EMBL/GenBank/DDBJ whole genome shotgun (WGS) entry which is preliminary data.</text>
</comment>
<protein>
    <submittedName>
        <fullName evidence="1">Uncharacterized protein</fullName>
    </submittedName>
</protein>
<evidence type="ECO:0000313" key="1">
    <source>
        <dbReference type="EMBL" id="NDY96765.1"/>
    </source>
</evidence>
<dbReference type="Proteomes" id="UP000484885">
    <property type="component" value="Unassembled WGS sequence"/>
</dbReference>
<dbReference type="RefSeq" id="WP_164212164.1">
    <property type="nucleotide sequence ID" value="NZ_JAAGSC010000044.1"/>
</dbReference>
<sequence length="89" mass="9989">MSGGSPPKEKEQEFNTKVAKRWFAVEGEDGRLYIDPYTQQLGILEKGDKLQGVCKLRGSYILREVVTVYPPNRQLLDDGGADEDANEDD</sequence>
<organism evidence="1 2">
    <name type="scientific">Wenzhouxiangella limi</name>
    <dbReference type="NCBI Taxonomy" id="2707351"/>
    <lineage>
        <taxon>Bacteria</taxon>
        <taxon>Pseudomonadati</taxon>
        <taxon>Pseudomonadota</taxon>
        <taxon>Gammaproteobacteria</taxon>
        <taxon>Chromatiales</taxon>
        <taxon>Wenzhouxiangellaceae</taxon>
        <taxon>Wenzhouxiangella</taxon>
    </lineage>
</organism>
<evidence type="ECO:0000313" key="2">
    <source>
        <dbReference type="Proteomes" id="UP000484885"/>
    </source>
</evidence>
<dbReference type="EMBL" id="JAAGSC010000044">
    <property type="protein sequence ID" value="NDY96765.1"/>
    <property type="molecule type" value="Genomic_DNA"/>
</dbReference>
<proteinExistence type="predicted"/>
<accession>A0A845VA29</accession>
<keyword evidence="2" id="KW-1185">Reference proteome</keyword>
<gene>
    <name evidence="1" type="ORF">G3I74_13610</name>
</gene>
<dbReference type="AlphaFoldDB" id="A0A845VA29"/>
<reference evidence="1 2" key="1">
    <citation type="submission" date="2020-02" db="EMBL/GenBank/DDBJ databases">
        <authorList>
            <person name="Zhang X.-Y."/>
        </authorList>
    </citation>
    <scope>NUCLEOTIDE SEQUENCE [LARGE SCALE GENOMIC DNA]</scope>
    <source>
        <strain evidence="1 2">C33</strain>
    </source>
</reference>